<dbReference type="AlphaFoldDB" id="K5VTP5"/>
<feature type="compositionally biased region" description="Basic and acidic residues" evidence="2">
    <location>
        <begin position="418"/>
        <end position="430"/>
    </location>
</feature>
<dbReference type="HOGENOM" id="CLU_041572_0_0_1"/>
<dbReference type="InParanoid" id="K5VTP5"/>
<dbReference type="Gene3D" id="3.30.60.190">
    <property type="match status" value="1"/>
</dbReference>
<evidence type="ECO:0000256" key="2">
    <source>
        <dbReference type="SAM" id="MobiDB-lite"/>
    </source>
</evidence>
<proteinExistence type="predicted"/>
<accession>K5VTP5</accession>
<dbReference type="PROSITE" id="PS51083">
    <property type="entry name" value="ZF_HIT"/>
    <property type="match status" value="1"/>
</dbReference>
<dbReference type="RefSeq" id="XP_007401106.1">
    <property type="nucleotide sequence ID" value="XM_007401044.1"/>
</dbReference>
<evidence type="ECO:0000313" key="4">
    <source>
        <dbReference type="EMBL" id="EKM50170.1"/>
    </source>
</evidence>
<evidence type="ECO:0000259" key="3">
    <source>
        <dbReference type="PROSITE" id="PS51083"/>
    </source>
</evidence>
<protein>
    <recommendedName>
        <fullName evidence="3">HIT-type domain-containing protein</fullName>
    </recommendedName>
</protein>
<feature type="region of interest" description="Disordered" evidence="2">
    <location>
        <begin position="1"/>
        <end position="24"/>
    </location>
</feature>
<keyword evidence="1" id="KW-0862">Zinc</keyword>
<dbReference type="PANTHER" id="PTHR15555">
    <property type="entry name" value="ZINC FINGER HIT DOMAIN CONTAINING PROTEIN 2 PROTEIN FON -RELATED"/>
    <property type="match status" value="1"/>
</dbReference>
<reference evidence="4 5" key="1">
    <citation type="journal article" date="2012" name="BMC Genomics">
        <title>Comparative genomics of the white-rot fungi, Phanerochaete carnosa and P. chrysosporium, to elucidate the genetic basis of the distinct wood types they colonize.</title>
        <authorList>
            <person name="Suzuki H."/>
            <person name="MacDonald J."/>
            <person name="Syed K."/>
            <person name="Salamov A."/>
            <person name="Hori C."/>
            <person name="Aerts A."/>
            <person name="Henrissat B."/>
            <person name="Wiebenga A."/>
            <person name="vanKuyk P.A."/>
            <person name="Barry K."/>
            <person name="Lindquist E."/>
            <person name="LaButti K."/>
            <person name="Lapidus A."/>
            <person name="Lucas S."/>
            <person name="Coutinho P."/>
            <person name="Gong Y."/>
            <person name="Samejima M."/>
            <person name="Mahadevan R."/>
            <person name="Abou-Zaid M."/>
            <person name="de Vries R.P."/>
            <person name="Igarashi K."/>
            <person name="Yadav J.S."/>
            <person name="Grigoriev I.V."/>
            <person name="Master E.R."/>
        </authorList>
    </citation>
    <scope>NUCLEOTIDE SEQUENCE [LARGE SCALE GENOMIC DNA]</scope>
    <source>
        <strain evidence="4 5">HHB-10118-sp</strain>
    </source>
</reference>
<feature type="region of interest" description="Disordered" evidence="2">
    <location>
        <begin position="98"/>
        <end position="119"/>
    </location>
</feature>
<dbReference type="STRING" id="650164.K5VTP5"/>
<dbReference type="CDD" id="cd23024">
    <property type="entry name" value="zf-HIT_ZNHIT2-3"/>
    <property type="match status" value="1"/>
</dbReference>
<keyword evidence="5" id="KW-1185">Reference proteome</keyword>
<feature type="domain" description="HIT-type" evidence="3">
    <location>
        <begin position="26"/>
        <end position="61"/>
    </location>
</feature>
<dbReference type="PANTHER" id="PTHR15555:SF0">
    <property type="entry name" value="ZINC FINGER HIT DOMAIN-CONTAINING PROTEIN 2"/>
    <property type="match status" value="1"/>
</dbReference>
<evidence type="ECO:0000256" key="1">
    <source>
        <dbReference type="PROSITE-ProRule" id="PRU00453"/>
    </source>
</evidence>
<dbReference type="EMBL" id="JH930479">
    <property type="protein sequence ID" value="EKM50170.1"/>
    <property type="molecule type" value="Genomic_DNA"/>
</dbReference>
<dbReference type="GeneID" id="18919755"/>
<dbReference type="InterPro" id="IPR007529">
    <property type="entry name" value="Znf_HIT"/>
</dbReference>
<gene>
    <name evidence="4" type="ORF">PHACADRAFT_32993</name>
</gene>
<organism evidence="4 5">
    <name type="scientific">Phanerochaete carnosa (strain HHB-10118-sp)</name>
    <name type="common">White-rot fungus</name>
    <name type="synonym">Peniophora carnosa</name>
    <dbReference type="NCBI Taxonomy" id="650164"/>
    <lineage>
        <taxon>Eukaryota</taxon>
        <taxon>Fungi</taxon>
        <taxon>Dikarya</taxon>
        <taxon>Basidiomycota</taxon>
        <taxon>Agaricomycotina</taxon>
        <taxon>Agaricomycetes</taxon>
        <taxon>Polyporales</taxon>
        <taxon>Phanerochaetaceae</taxon>
        <taxon>Phanerochaete</taxon>
    </lineage>
</organism>
<dbReference type="GO" id="GO:0008270">
    <property type="term" value="F:zinc ion binding"/>
    <property type="evidence" value="ECO:0007669"/>
    <property type="project" value="UniProtKB-UniRule"/>
</dbReference>
<dbReference type="InterPro" id="IPR039646">
    <property type="entry name" value="ZNHIT2"/>
</dbReference>
<dbReference type="SUPFAM" id="SSF144232">
    <property type="entry name" value="HIT/MYND zinc finger-like"/>
    <property type="match status" value="1"/>
</dbReference>
<sequence>MSADSQTIITPSDYSKGSESTSSVPCGICRRQFSRYTCPKCNLLYCSLQCFRSPTKTHADCSEAFYRKEVETDIHTTPSKTAEERQKMMELLKRFEEDALNDDQAPLGDSDSDEEDDDLASKLESMDLENASHEEIWSALSPAQQDKFLKALNDPSSDLAQQLLTSEELEKQIEEPWWERPSDLSGLASDAHQRGTKGARYGVRPEITSIPHAALNASAGAASMGPSLLYNIFATLVTYAYVTRYLSTSPLASISPGDPEHYEARQFFSRLVPFLTDRKSRTVLPSLSGLITHLWSRFEPGSMTPALFALLMRDVAKLMRPSTVVPIASSGPTESFADHPSANALCAISDLSALFQRSSASSVPSAVSAKLAFYAARIVSTPAYILIALADEAMARARLVEREEDLDKIPASEAVTEQTREAKPQIEELT</sequence>
<feature type="region of interest" description="Disordered" evidence="2">
    <location>
        <begin position="407"/>
        <end position="430"/>
    </location>
</feature>
<dbReference type="OrthoDB" id="18412at2759"/>
<keyword evidence="1" id="KW-0479">Metal-binding</keyword>
<name>K5VTP5_PHACS</name>
<keyword evidence="1" id="KW-0863">Zinc-finger</keyword>
<dbReference type="Pfam" id="PF04438">
    <property type="entry name" value="zf-HIT"/>
    <property type="match status" value="1"/>
</dbReference>
<evidence type="ECO:0000313" key="5">
    <source>
        <dbReference type="Proteomes" id="UP000008370"/>
    </source>
</evidence>
<dbReference type="KEGG" id="pco:PHACADRAFT_32993"/>
<dbReference type="Proteomes" id="UP000008370">
    <property type="component" value="Unassembled WGS sequence"/>
</dbReference>